<protein>
    <submittedName>
        <fullName evidence="2">Uncharacterized protein</fullName>
    </submittedName>
</protein>
<dbReference type="AlphaFoldDB" id="C0C6G2"/>
<organism evidence="2 3">
    <name type="scientific">[Clostridium] hylemonae DSM 15053</name>
    <dbReference type="NCBI Taxonomy" id="553973"/>
    <lineage>
        <taxon>Bacteria</taxon>
        <taxon>Bacillati</taxon>
        <taxon>Bacillota</taxon>
        <taxon>Clostridia</taxon>
        <taxon>Lachnospirales</taxon>
        <taxon>Lachnospiraceae</taxon>
    </lineage>
</organism>
<feature type="compositionally biased region" description="Basic and acidic residues" evidence="1">
    <location>
        <begin position="1"/>
        <end position="20"/>
    </location>
</feature>
<name>C0C6G2_9FIRM</name>
<evidence type="ECO:0000313" key="3">
    <source>
        <dbReference type="Proteomes" id="UP000004893"/>
    </source>
</evidence>
<dbReference type="HOGENOM" id="CLU_3182063_0_0_9"/>
<accession>C0C6G2</accession>
<evidence type="ECO:0000313" key="2">
    <source>
        <dbReference type="EMBL" id="EEG72297.1"/>
    </source>
</evidence>
<dbReference type="EMBL" id="ABYI02000042">
    <property type="protein sequence ID" value="EEG72297.1"/>
    <property type="molecule type" value="Genomic_DNA"/>
</dbReference>
<proteinExistence type="predicted"/>
<feature type="region of interest" description="Disordered" evidence="1">
    <location>
        <begin position="1"/>
        <end position="22"/>
    </location>
</feature>
<gene>
    <name evidence="2" type="ORF">CLOHYLEM_07699</name>
</gene>
<evidence type="ECO:0000256" key="1">
    <source>
        <dbReference type="SAM" id="MobiDB-lite"/>
    </source>
</evidence>
<dbReference type="Proteomes" id="UP000004893">
    <property type="component" value="Unassembled WGS sequence"/>
</dbReference>
<keyword evidence="3" id="KW-1185">Reference proteome</keyword>
<comment type="caution">
    <text evidence="2">The sequence shown here is derived from an EMBL/GenBank/DDBJ whole genome shotgun (WGS) entry which is preliminary data.</text>
</comment>
<sequence>MAKDRRPEGPHLAAAERSEADEGAVAAGRAGIGYGDVISNNIPESL</sequence>
<reference evidence="2" key="1">
    <citation type="submission" date="2009-02" db="EMBL/GenBank/DDBJ databases">
        <authorList>
            <person name="Fulton L."/>
            <person name="Clifton S."/>
            <person name="Fulton B."/>
            <person name="Xu J."/>
            <person name="Minx P."/>
            <person name="Pepin K.H."/>
            <person name="Johnson M."/>
            <person name="Bhonagiri V."/>
            <person name="Nash W.E."/>
            <person name="Mardis E.R."/>
            <person name="Wilson R.K."/>
        </authorList>
    </citation>
    <scope>NUCLEOTIDE SEQUENCE [LARGE SCALE GENOMIC DNA]</scope>
    <source>
        <strain evidence="2">DSM 15053</strain>
    </source>
</reference>
<dbReference type="STRING" id="553973.CLOHYLEM_07699"/>
<reference evidence="2" key="2">
    <citation type="submission" date="2013-06" db="EMBL/GenBank/DDBJ databases">
        <title>Draft genome sequence of Clostridium hylemonae (DSM 15053).</title>
        <authorList>
            <person name="Sudarsanam P."/>
            <person name="Ley R."/>
            <person name="Guruge J."/>
            <person name="Turnbaugh P.J."/>
            <person name="Mahowald M."/>
            <person name="Liep D."/>
            <person name="Gordon J."/>
        </authorList>
    </citation>
    <scope>NUCLEOTIDE SEQUENCE</scope>
    <source>
        <strain evidence="2">DSM 15053</strain>
    </source>
</reference>